<sequence length="134" mass="14419">MTLASEVKKITESKPFYAAAGIGDLAVEKLRELPDRLAKLPRTREQIRAEFGDLPETARRYTTTVTDRAGRIYEDLAARGKDIVERVNRQAATQQLEASAKSTARKAGATAEEAKTTAKTAGKAVKAGASKVGD</sequence>
<evidence type="ECO:0000313" key="3">
    <source>
        <dbReference type="Proteomes" id="UP000265768"/>
    </source>
</evidence>
<dbReference type="RefSeq" id="WP_119928260.1">
    <property type="nucleotide sequence ID" value="NZ_QZEY01000008.1"/>
</dbReference>
<accession>A0A3A4AY88</accession>
<protein>
    <submittedName>
        <fullName evidence="2">Uncharacterized protein</fullName>
    </submittedName>
</protein>
<keyword evidence="3" id="KW-1185">Reference proteome</keyword>
<name>A0A3A4AY88_9ACTN</name>
<comment type="caution">
    <text evidence="2">The sequence shown here is derived from an EMBL/GenBank/DDBJ whole genome shotgun (WGS) entry which is preliminary data.</text>
</comment>
<organism evidence="2 3">
    <name type="scientific">Bailinhaonella thermotolerans</name>
    <dbReference type="NCBI Taxonomy" id="1070861"/>
    <lineage>
        <taxon>Bacteria</taxon>
        <taxon>Bacillati</taxon>
        <taxon>Actinomycetota</taxon>
        <taxon>Actinomycetes</taxon>
        <taxon>Streptosporangiales</taxon>
        <taxon>Streptosporangiaceae</taxon>
        <taxon>Bailinhaonella</taxon>
    </lineage>
</organism>
<proteinExistence type="predicted"/>
<feature type="region of interest" description="Disordered" evidence="1">
    <location>
        <begin position="95"/>
        <end position="134"/>
    </location>
</feature>
<gene>
    <name evidence="2" type="ORF">D5H75_21250</name>
</gene>
<dbReference type="AlphaFoldDB" id="A0A3A4AY88"/>
<reference evidence="2 3" key="1">
    <citation type="submission" date="2018-09" db="EMBL/GenBank/DDBJ databases">
        <title>YIM 75507 draft genome.</title>
        <authorList>
            <person name="Tang S."/>
            <person name="Feng Y."/>
        </authorList>
    </citation>
    <scope>NUCLEOTIDE SEQUENCE [LARGE SCALE GENOMIC DNA]</scope>
    <source>
        <strain evidence="2 3">YIM 75507</strain>
    </source>
</reference>
<dbReference type="Proteomes" id="UP000265768">
    <property type="component" value="Unassembled WGS sequence"/>
</dbReference>
<evidence type="ECO:0000256" key="1">
    <source>
        <dbReference type="SAM" id="MobiDB-lite"/>
    </source>
</evidence>
<feature type="compositionally biased region" description="Low complexity" evidence="1">
    <location>
        <begin position="105"/>
        <end position="134"/>
    </location>
</feature>
<dbReference type="EMBL" id="QZEY01000008">
    <property type="protein sequence ID" value="RJL30837.1"/>
    <property type="molecule type" value="Genomic_DNA"/>
</dbReference>
<dbReference type="OrthoDB" id="3539443at2"/>
<evidence type="ECO:0000313" key="2">
    <source>
        <dbReference type="EMBL" id="RJL30837.1"/>
    </source>
</evidence>